<dbReference type="GO" id="GO:0016987">
    <property type="term" value="F:sigma factor activity"/>
    <property type="evidence" value="ECO:0007669"/>
    <property type="project" value="UniProtKB-KW"/>
</dbReference>
<organism evidence="7 8">
    <name type="scientific">Echinicola soli</name>
    <dbReference type="NCBI Taxonomy" id="2591634"/>
    <lineage>
        <taxon>Bacteria</taxon>
        <taxon>Pseudomonadati</taxon>
        <taxon>Bacteroidota</taxon>
        <taxon>Cytophagia</taxon>
        <taxon>Cytophagales</taxon>
        <taxon>Cyclobacteriaceae</taxon>
        <taxon>Echinicola</taxon>
    </lineage>
</organism>
<protein>
    <submittedName>
        <fullName evidence="7">Sigma-70 family RNA polymerase sigma factor</fullName>
    </submittedName>
</protein>
<dbReference type="GO" id="GO:0003677">
    <property type="term" value="F:DNA binding"/>
    <property type="evidence" value="ECO:0007669"/>
    <property type="project" value="InterPro"/>
</dbReference>
<dbReference type="GO" id="GO:0006352">
    <property type="term" value="P:DNA-templated transcription initiation"/>
    <property type="evidence" value="ECO:0007669"/>
    <property type="project" value="InterPro"/>
</dbReference>
<dbReference type="Gene3D" id="1.10.10.10">
    <property type="entry name" value="Winged helix-like DNA-binding domain superfamily/Winged helix DNA-binding domain"/>
    <property type="match status" value="1"/>
</dbReference>
<dbReference type="NCBIfam" id="TIGR02937">
    <property type="entry name" value="sigma70-ECF"/>
    <property type="match status" value="1"/>
</dbReference>
<evidence type="ECO:0000259" key="6">
    <source>
        <dbReference type="Pfam" id="PF08281"/>
    </source>
</evidence>
<dbReference type="Pfam" id="PF04542">
    <property type="entry name" value="Sigma70_r2"/>
    <property type="match status" value="1"/>
</dbReference>
<evidence type="ECO:0000259" key="5">
    <source>
        <dbReference type="Pfam" id="PF04542"/>
    </source>
</evidence>
<dbReference type="RefSeq" id="WP_141615760.1">
    <property type="nucleotide sequence ID" value="NZ_CP041253.1"/>
</dbReference>
<dbReference type="InterPro" id="IPR013324">
    <property type="entry name" value="RNA_pol_sigma_r3/r4-like"/>
</dbReference>
<keyword evidence="4" id="KW-0804">Transcription</keyword>
<evidence type="ECO:0000313" key="7">
    <source>
        <dbReference type="EMBL" id="QDH80530.1"/>
    </source>
</evidence>
<accession>A0A514CL57</accession>
<dbReference type="InterPro" id="IPR014284">
    <property type="entry name" value="RNA_pol_sigma-70_dom"/>
</dbReference>
<dbReference type="Proteomes" id="UP000316614">
    <property type="component" value="Chromosome"/>
</dbReference>
<dbReference type="OrthoDB" id="655312at2"/>
<proteinExistence type="inferred from homology"/>
<evidence type="ECO:0000256" key="1">
    <source>
        <dbReference type="ARBA" id="ARBA00010641"/>
    </source>
</evidence>
<dbReference type="KEGG" id="echi:FKX85_16375"/>
<evidence type="ECO:0000256" key="2">
    <source>
        <dbReference type="ARBA" id="ARBA00023015"/>
    </source>
</evidence>
<dbReference type="InterPro" id="IPR013325">
    <property type="entry name" value="RNA_pol_sigma_r2"/>
</dbReference>
<dbReference type="SUPFAM" id="SSF88946">
    <property type="entry name" value="Sigma2 domain of RNA polymerase sigma factors"/>
    <property type="match status" value="1"/>
</dbReference>
<dbReference type="InterPro" id="IPR013249">
    <property type="entry name" value="RNA_pol_sigma70_r4_t2"/>
</dbReference>
<sequence length="175" mass="20890">MNQPDKQILLRFIQGDQEAADYIYRYYRTPVLRFAISILKDEIEAENIFQEVFTKIICRHDRINPDMNFSSYIFTAVKNEIFDYFKAVKKDNKLKEQFWVNVQIASKEEKEQQEFQLEKLEGLIGQLSPKRKQVLHMNIFEKKSYQQIAEELTISVNTVKNQLIKAKAMIRQEMN</sequence>
<evidence type="ECO:0000313" key="8">
    <source>
        <dbReference type="Proteomes" id="UP000316614"/>
    </source>
</evidence>
<feature type="domain" description="RNA polymerase sigma factor 70 region 4 type 2" evidence="6">
    <location>
        <begin position="118"/>
        <end position="168"/>
    </location>
</feature>
<name>A0A514CL57_9BACT</name>
<keyword evidence="3" id="KW-0731">Sigma factor</keyword>
<dbReference type="EMBL" id="CP041253">
    <property type="protein sequence ID" value="QDH80530.1"/>
    <property type="molecule type" value="Genomic_DNA"/>
</dbReference>
<dbReference type="PANTHER" id="PTHR43133">
    <property type="entry name" value="RNA POLYMERASE ECF-TYPE SIGMA FACTO"/>
    <property type="match status" value="1"/>
</dbReference>
<evidence type="ECO:0000256" key="4">
    <source>
        <dbReference type="ARBA" id="ARBA00023163"/>
    </source>
</evidence>
<feature type="domain" description="RNA polymerase sigma-70 region 2" evidence="5">
    <location>
        <begin position="23"/>
        <end position="87"/>
    </location>
</feature>
<comment type="similarity">
    <text evidence="1">Belongs to the sigma-70 factor family. ECF subfamily.</text>
</comment>
<dbReference type="InterPro" id="IPR039425">
    <property type="entry name" value="RNA_pol_sigma-70-like"/>
</dbReference>
<dbReference type="AlphaFoldDB" id="A0A514CL57"/>
<reference evidence="7 8" key="1">
    <citation type="submission" date="2019-06" db="EMBL/GenBank/DDBJ databases">
        <title>Echinicola alkalisoli sp. nov. isolated from saline soil.</title>
        <authorList>
            <person name="Sun J.-Q."/>
            <person name="Xu L."/>
        </authorList>
    </citation>
    <scope>NUCLEOTIDE SEQUENCE [LARGE SCALE GENOMIC DNA]</scope>
    <source>
        <strain evidence="7 8">LN3S3</strain>
    </source>
</reference>
<dbReference type="Gene3D" id="1.10.1740.10">
    <property type="match status" value="1"/>
</dbReference>
<evidence type="ECO:0000256" key="3">
    <source>
        <dbReference type="ARBA" id="ARBA00023082"/>
    </source>
</evidence>
<dbReference type="Pfam" id="PF08281">
    <property type="entry name" value="Sigma70_r4_2"/>
    <property type="match status" value="1"/>
</dbReference>
<keyword evidence="2" id="KW-0805">Transcription regulation</keyword>
<dbReference type="InterPro" id="IPR036388">
    <property type="entry name" value="WH-like_DNA-bd_sf"/>
</dbReference>
<dbReference type="PANTHER" id="PTHR43133:SF46">
    <property type="entry name" value="RNA POLYMERASE SIGMA-70 FACTOR ECF SUBFAMILY"/>
    <property type="match status" value="1"/>
</dbReference>
<dbReference type="SUPFAM" id="SSF88659">
    <property type="entry name" value="Sigma3 and sigma4 domains of RNA polymerase sigma factors"/>
    <property type="match status" value="1"/>
</dbReference>
<gene>
    <name evidence="7" type="ORF">FKX85_16375</name>
</gene>
<dbReference type="InterPro" id="IPR007627">
    <property type="entry name" value="RNA_pol_sigma70_r2"/>
</dbReference>
<keyword evidence="8" id="KW-1185">Reference proteome</keyword>